<protein>
    <submittedName>
        <fullName evidence="1">Uncharacterized protein</fullName>
    </submittedName>
</protein>
<organism evidence="1 2">
    <name type="scientific">Burkholderia cenocepacia</name>
    <dbReference type="NCBI Taxonomy" id="95486"/>
    <lineage>
        <taxon>Bacteria</taxon>
        <taxon>Pseudomonadati</taxon>
        <taxon>Pseudomonadota</taxon>
        <taxon>Betaproteobacteria</taxon>
        <taxon>Burkholderiales</taxon>
        <taxon>Burkholderiaceae</taxon>
        <taxon>Burkholderia</taxon>
        <taxon>Burkholderia cepacia complex</taxon>
    </lineage>
</organism>
<gene>
    <name evidence="1" type="ORF">A8E72_07205</name>
</gene>
<evidence type="ECO:0000313" key="2">
    <source>
        <dbReference type="Proteomes" id="UP000188543"/>
    </source>
</evidence>
<evidence type="ECO:0000313" key="1">
    <source>
        <dbReference type="EMBL" id="ONU90571.1"/>
    </source>
</evidence>
<sequence>MDARSAGRGDARLAHRSAARSFFCDNARTPHGRRTRHACVFATPSCKFDGARGGRRARSAASRRAARFAISGRADWYNRGLAAVAPHHGAAAALSWSSDPAMMQAPVVPEHSSIEENTR</sequence>
<comment type="caution">
    <text evidence="1">The sequence shown here is derived from an EMBL/GenBank/DDBJ whole genome shotgun (WGS) entry which is preliminary data.</text>
</comment>
<dbReference type="Proteomes" id="UP000188543">
    <property type="component" value="Unassembled WGS sequence"/>
</dbReference>
<name>A0A1V2XCZ8_9BURK</name>
<dbReference type="AlphaFoldDB" id="A0A1V2XCZ8"/>
<dbReference type="EMBL" id="MUTJ01000024">
    <property type="protein sequence ID" value="ONU90571.1"/>
    <property type="molecule type" value="Genomic_DNA"/>
</dbReference>
<accession>A0A1V2XCZ8</accession>
<proteinExistence type="predicted"/>
<reference evidence="1 2" key="1">
    <citation type="submission" date="2016-08" db="EMBL/GenBank/DDBJ databases">
        <authorList>
            <person name="Seilhamer J.J."/>
        </authorList>
    </citation>
    <scope>NUCLEOTIDE SEQUENCE [LARGE SCALE GENOMIC DNA]</scope>
    <source>
        <strain evidence="1 2">VC14762</strain>
    </source>
</reference>